<gene>
    <name evidence="2" type="ORF">LAL4801_05861</name>
</gene>
<evidence type="ECO:0000313" key="3">
    <source>
        <dbReference type="Proteomes" id="UP000048926"/>
    </source>
</evidence>
<sequence>MTTVTHTAVLERRTAEDRYPILGFIPRTGPGRVFLCWAAANVVLALLPVFDIWGNSAEIGLLGIPTTVFYSYAVFSLNCILGAVYYATRGLTWVKMVEDTERGENQ</sequence>
<dbReference type="EMBL" id="CXST01000007">
    <property type="protein sequence ID" value="CTQ47399.1"/>
    <property type="molecule type" value="Genomic_DNA"/>
</dbReference>
<evidence type="ECO:0008006" key="4">
    <source>
        <dbReference type="Google" id="ProtNLM"/>
    </source>
</evidence>
<proteinExistence type="predicted"/>
<keyword evidence="1" id="KW-0472">Membrane</keyword>
<evidence type="ECO:0000256" key="1">
    <source>
        <dbReference type="SAM" id="Phobius"/>
    </source>
</evidence>
<dbReference type="RefSeq" id="WP_145904003.1">
    <property type="nucleotide sequence ID" value="NZ_CXST01000007.1"/>
</dbReference>
<accession>A0A0M6YDA4</accession>
<dbReference type="Proteomes" id="UP000048926">
    <property type="component" value="Unassembled WGS sequence"/>
</dbReference>
<dbReference type="AlphaFoldDB" id="A0A0M6YDA4"/>
<keyword evidence="3" id="KW-1185">Reference proteome</keyword>
<feature type="transmembrane region" description="Helical" evidence="1">
    <location>
        <begin position="34"/>
        <end position="53"/>
    </location>
</feature>
<protein>
    <recommendedName>
        <fullName evidence="4">Solute:sodium symporter small subunit</fullName>
    </recommendedName>
</protein>
<feature type="transmembrane region" description="Helical" evidence="1">
    <location>
        <begin position="59"/>
        <end position="86"/>
    </location>
</feature>
<dbReference type="OrthoDB" id="7871501at2"/>
<organism evidence="2 3">
    <name type="scientific">Roseibium aggregatum</name>
    <dbReference type="NCBI Taxonomy" id="187304"/>
    <lineage>
        <taxon>Bacteria</taxon>
        <taxon>Pseudomonadati</taxon>
        <taxon>Pseudomonadota</taxon>
        <taxon>Alphaproteobacteria</taxon>
        <taxon>Hyphomicrobiales</taxon>
        <taxon>Stappiaceae</taxon>
        <taxon>Roseibium</taxon>
    </lineage>
</organism>
<keyword evidence="1" id="KW-0812">Transmembrane</keyword>
<keyword evidence="1" id="KW-1133">Transmembrane helix</keyword>
<name>A0A0M6YDA4_9HYPH</name>
<reference evidence="3" key="1">
    <citation type="submission" date="2015-07" db="EMBL/GenBank/DDBJ databases">
        <authorList>
            <person name="Rodrigo-Torres Lidia"/>
            <person name="Arahal R.David."/>
        </authorList>
    </citation>
    <scope>NUCLEOTIDE SEQUENCE [LARGE SCALE GENOMIC DNA]</scope>
    <source>
        <strain evidence="3">CECT 4801</strain>
    </source>
</reference>
<evidence type="ECO:0000313" key="2">
    <source>
        <dbReference type="EMBL" id="CTQ47399.1"/>
    </source>
</evidence>